<keyword evidence="8" id="KW-1185">Reference proteome</keyword>
<reference evidence="7" key="1">
    <citation type="journal article" date="2019" name="Beilstein J. Org. Chem.">
        <title>Nanangenines: drimane sesquiterpenoids as the dominant metabolite cohort of a novel Australian fungus, Aspergillus nanangensis.</title>
        <authorList>
            <person name="Lacey H.J."/>
            <person name="Gilchrist C.L.M."/>
            <person name="Crombie A."/>
            <person name="Kalaitzis J.A."/>
            <person name="Vuong D."/>
            <person name="Rutledge P.J."/>
            <person name="Turner P."/>
            <person name="Pitt J.I."/>
            <person name="Lacey E."/>
            <person name="Chooi Y.H."/>
            <person name="Piggott A.M."/>
        </authorList>
    </citation>
    <scope>NUCLEOTIDE SEQUENCE</scope>
    <source>
        <strain evidence="7">MST-FP2251</strain>
    </source>
</reference>
<gene>
    <name evidence="7" type="ORF">FE257_011513</name>
</gene>
<dbReference type="PANTHER" id="PTHR47660:SF3">
    <property type="entry name" value="FINGER DOMAIN PROTEIN, PUTATIVE (AFU_ORTHOLOGUE AFUA_4G03310)-RELATED"/>
    <property type="match status" value="1"/>
</dbReference>
<dbReference type="GO" id="GO:0046872">
    <property type="term" value="F:metal ion binding"/>
    <property type="evidence" value="ECO:0007669"/>
    <property type="project" value="UniProtKB-KW"/>
</dbReference>
<feature type="region of interest" description="Disordered" evidence="6">
    <location>
        <begin position="1"/>
        <end position="56"/>
    </location>
</feature>
<evidence type="ECO:0008006" key="9">
    <source>
        <dbReference type="Google" id="ProtNLM"/>
    </source>
</evidence>
<sequence length="360" mass="41473">MTGGVDSLHSHTPISTTPGLDFERDMPGLPLSFGSPVGCWDPSPRRQHGNRRPDRRNVALDLTNIQLVPSSNAENIRDRWLRPYIMPAPESDEVPKAYQPFTLQYISRILRTYSQRMLKDEDVPPIIHHAQVSGRKMPRALANCYSLVRMWENAVSGSETMVVNTIEKEMDRLAEEGPSGDDHELLSSFQAYLIYSIMLYFSFLTGTSPVNDKTMITLMELAFRTARNGLFCAAELTHTRPSWESWVIVSAKRRAIFTMYLFCSVYNSDRLLPNFIADEMRGVYTPGNKVLWETRDRETWEREYDRHLIDWEDGMFEISELWRSAETGTSERRARVERWVGSVDEFGMMLFAVCAHIHSC</sequence>
<comment type="caution">
    <text evidence="7">The sequence shown here is derived from an EMBL/GenBank/DDBJ whole genome shotgun (WGS) entry which is preliminary data.</text>
</comment>
<evidence type="ECO:0000256" key="2">
    <source>
        <dbReference type="ARBA" id="ARBA00022833"/>
    </source>
</evidence>
<dbReference type="AlphaFoldDB" id="A0AAD4CIH0"/>
<evidence type="ECO:0000256" key="5">
    <source>
        <dbReference type="ARBA" id="ARBA00023242"/>
    </source>
</evidence>
<evidence type="ECO:0000256" key="3">
    <source>
        <dbReference type="ARBA" id="ARBA00023015"/>
    </source>
</evidence>
<dbReference type="Proteomes" id="UP001194746">
    <property type="component" value="Unassembled WGS sequence"/>
</dbReference>
<keyword evidence="2" id="KW-0862">Zinc</keyword>
<evidence type="ECO:0000256" key="6">
    <source>
        <dbReference type="SAM" id="MobiDB-lite"/>
    </source>
</evidence>
<evidence type="ECO:0000313" key="7">
    <source>
        <dbReference type="EMBL" id="KAF9886368.1"/>
    </source>
</evidence>
<dbReference type="PANTHER" id="PTHR47660">
    <property type="entry name" value="TRANSCRIPTION FACTOR WITH C2H2 AND ZN(2)-CYS(6) DNA BINDING DOMAIN (EUROFUNG)-RELATED-RELATED"/>
    <property type="match status" value="1"/>
</dbReference>
<keyword evidence="1" id="KW-0479">Metal-binding</keyword>
<dbReference type="EMBL" id="VCAU01000078">
    <property type="protein sequence ID" value="KAF9886368.1"/>
    <property type="molecule type" value="Genomic_DNA"/>
</dbReference>
<organism evidence="7 8">
    <name type="scientific">Aspergillus nanangensis</name>
    <dbReference type="NCBI Taxonomy" id="2582783"/>
    <lineage>
        <taxon>Eukaryota</taxon>
        <taxon>Fungi</taxon>
        <taxon>Dikarya</taxon>
        <taxon>Ascomycota</taxon>
        <taxon>Pezizomycotina</taxon>
        <taxon>Eurotiomycetes</taxon>
        <taxon>Eurotiomycetidae</taxon>
        <taxon>Eurotiales</taxon>
        <taxon>Aspergillaceae</taxon>
        <taxon>Aspergillus</taxon>
        <taxon>Aspergillus subgen. Circumdati</taxon>
    </lineage>
</organism>
<evidence type="ECO:0000313" key="8">
    <source>
        <dbReference type="Proteomes" id="UP001194746"/>
    </source>
</evidence>
<evidence type="ECO:0000256" key="4">
    <source>
        <dbReference type="ARBA" id="ARBA00023163"/>
    </source>
</evidence>
<accession>A0AAD4CIH0</accession>
<proteinExistence type="predicted"/>
<evidence type="ECO:0000256" key="1">
    <source>
        <dbReference type="ARBA" id="ARBA00022723"/>
    </source>
</evidence>
<keyword evidence="4" id="KW-0804">Transcription</keyword>
<keyword evidence="3" id="KW-0805">Transcription regulation</keyword>
<reference evidence="7" key="2">
    <citation type="submission" date="2020-02" db="EMBL/GenBank/DDBJ databases">
        <authorList>
            <person name="Gilchrist C.L.M."/>
            <person name="Chooi Y.-H."/>
        </authorList>
    </citation>
    <scope>NUCLEOTIDE SEQUENCE</scope>
    <source>
        <strain evidence="7">MST-FP2251</strain>
    </source>
</reference>
<keyword evidence="5" id="KW-0539">Nucleus</keyword>
<name>A0AAD4CIH0_ASPNN</name>
<protein>
    <recommendedName>
        <fullName evidence="9">C6 finger domain protein</fullName>
    </recommendedName>
</protein>